<dbReference type="GO" id="GO:0015228">
    <property type="term" value="F:coenzyme A transmembrane transporter activity"/>
    <property type="evidence" value="ECO:0007669"/>
    <property type="project" value="TreeGrafter"/>
</dbReference>
<comment type="similarity">
    <text evidence="2 10">Belongs to the mitochondrial carrier (TC 2.A.29) family.</text>
</comment>
<keyword evidence="4 9" id="KW-0812">Transmembrane</keyword>
<evidence type="ECO:0000256" key="8">
    <source>
        <dbReference type="ARBA" id="ARBA00023140"/>
    </source>
</evidence>
<dbReference type="Proteomes" id="UP000683000">
    <property type="component" value="Unassembled WGS sequence"/>
</dbReference>
<dbReference type="GO" id="GO:0015217">
    <property type="term" value="F:ADP transmembrane transporter activity"/>
    <property type="evidence" value="ECO:0007669"/>
    <property type="project" value="TreeGrafter"/>
</dbReference>
<dbReference type="GO" id="GO:0005778">
    <property type="term" value="C:peroxisomal membrane"/>
    <property type="evidence" value="ECO:0007669"/>
    <property type="project" value="UniProtKB-SubCell"/>
</dbReference>
<gene>
    <name evidence="12" type="ORF">JVT61DRAFT_13204</name>
</gene>
<evidence type="ECO:0000256" key="2">
    <source>
        <dbReference type="ARBA" id="ARBA00006375"/>
    </source>
</evidence>
<keyword evidence="7 9" id="KW-0472">Membrane</keyword>
<dbReference type="InterPro" id="IPR052217">
    <property type="entry name" value="Mito/Peroxisomal_Carrier"/>
</dbReference>
<comment type="subcellular location">
    <subcellularLocation>
        <location evidence="1">Peroxisome membrane</location>
        <topology evidence="1">Multi-pass membrane protein</topology>
    </subcellularLocation>
</comment>
<sequence>MSDPALHALAGAVGGMVAIPLVVLSTRAAVDSKHDNKVLVMHRLNSCADIRYTFVQVTLDIIKREGFRGLYSGLSSSLVGIAVTNGVYYYFYERSRAILLKSRPGRKRRALSTAESILAGLIAGSATTIMSNPIWVVQTSQAVHSTNANVSDTSASRPQKLGMFDAIEKILSKDGPAGFWRGIGPALALVINPVIQYTVFEQLKNLLTERRMARLPKGRQGSALAMLTDWDFFVLGAFSKLVATGTTYPYIVVKSRLQAGHVQAERYKSTLRGLLTIFEEEGLQGLYGGAKSKLLQSVLTAAILFTAQRRIYELTTR</sequence>
<evidence type="ECO:0000256" key="3">
    <source>
        <dbReference type="ARBA" id="ARBA00022448"/>
    </source>
</evidence>
<dbReference type="GO" id="GO:0044610">
    <property type="term" value="F:FMN transmembrane transporter activity"/>
    <property type="evidence" value="ECO:0007669"/>
    <property type="project" value="TreeGrafter"/>
</dbReference>
<dbReference type="SUPFAM" id="SSF103506">
    <property type="entry name" value="Mitochondrial carrier"/>
    <property type="match status" value="1"/>
</dbReference>
<evidence type="ECO:0000256" key="5">
    <source>
        <dbReference type="ARBA" id="ARBA00022737"/>
    </source>
</evidence>
<dbReference type="AlphaFoldDB" id="A0A8I2YTH9"/>
<feature type="transmembrane region" description="Helical" evidence="11">
    <location>
        <begin position="6"/>
        <end position="24"/>
    </location>
</feature>
<accession>A0A8I2YTH9</accession>
<dbReference type="OrthoDB" id="2019556at2759"/>
<evidence type="ECO:0000256" key="1">
    <source>
        <dbReference type="ARBA" id="ARBA00004585"/>
    </source>
</evidence>
<dbReference type="PROSITE" id="PS50920">
    <property type="entry name" value="SOLCAR"/>
    <property type="match status" value="3"/>
</dbReference>
<feature type="repeat" description="Solcar" evidence="9">
    <location>
        <begin position="231"/>
        <end position="314"/>
    </location>
</feature>
<feature type="repeat" description="Solcar" evidence="9">
    <location>
        <begin position="2"/>
        <end position="98"/>
    </location>
</feature>
<keyword evidence="13" id="KW-1185">Reference proteome</keyword>
<dbReference type="GO" id="GO:0015230">
    <property type="term" value="F:FAD transmembrane transporter activity"/>
    <property type="evidence" value="ECO:0007669"/>
    <property type="project" value="TreeGrafter"/>
</dbReference>
<keyword evidence="8" id="KW-0576">Peroxisome</keyword>
<dbReference type="PANTHER" id="PTHR45939:SF5">
    <property type="entry name" value="PEROXISOMAL MEMBRANE PROTEIN PMP34"/>
    <property type="match status" value="1"/>
</dbReference>
<evidence type="ECO:0000256" key="4">
    <source>
        <dbReference type="ARBA" id="ARBA00022692"/>
    </source>
</evidence>
<dbReference type="EMBL" id="JAGFBS010000006">
    <property type="protein sequence ID" value="KAG6378919.1"/>
    <property type="molecule type" value="Genomic_DNA"/>
</dbReference>
<protein>
    <submittedName>
        <fullName evidence="12">Peroxisomal membrane protein PMP47B</fullName>
    </submittedName>
</protein>
<feature type="transmembrane region" description="Helical" evidence="11">
    <location>
        <begin position="70"/>
        <end position="91"/>
    </location>
</feature>
<name>A0A8I2YTH9_9AGAM</name>
<keyword evidence="3 10" id="KW-0813">Transport</keyword>
<evidence type="ECO:0000256" key="11">
    <source>
        <dbReference type="SAM" id="Phobius"/>
    </source>
</evidence>
<dbReference type="Pfam" id="PF00153">
    <property type="entry name" value="Mito_carr"/>
    <property type="match status" value="3"/>
</dbReference>
<evidence type="ECO:0000313" key="13">
    <source>
        <dbReference type="Proteomes" id="UP000683000"/>
    </source>
</evidence>
<comment type="caution">
    <text evidence="12">The sequence shown here is derived from an EMBL/GenBank/DDBJ whole genome shotgun (WGS) entry which is preliminary data.</text>
</comment>
<dbReference type="InterPro" id="IPR023395">
    <property type="entry name" value="MCP_dom_sf"/>
</dbReference>
<keyword evidence="5" id="KW-0677">Repeat</keyword>
<evidence type="ECO:0000256" key="6">
    <source>
        <dbReference type="ARBA" id="ARBA00022989"/>
    </source>
</evidence>
<dbReference type="GO" id="GO:0005347">
    <property type="term" value="F:ATP transmembrane transporter activity"/>
    <property type="evidence" value="ECO:0007669"/>
    <property type="project" value="TreeGrafter"/>
</dbReference>
<evidence type="ECO:0000256" key="7">
    <source>
        <dbReference type="ARBA" id="ARBA00023136"/>
    </source>
</evidence>
<keyword evidence="6 11" id="KW-1133">Transmembrane helix</keyword>
<reference evidence="12" key="1">
    <citation type="submission" date="2021-03" db="EMBL/GenBank/DDBJ databases">
        <title>Evolutionary innovations through gain and loss of genes in the ectomycorrhizal Boletales.</title>
        <authorList>
            <person name="Wu G."/>
            <person name="Miyauchi S."/>
            <person name="Morin E."/>
            <person name="Yang Z.-L."/>
            <person name="Xu J."/>
            <person name="Martin F.M."/>
        </authorList>
    </citation>
    <scope>NUCLEOTIDE SEQUENCE</scope>
    <source>
        <strain evidence="12">BR01</strain>
    </source>
</reference>
<dbReference type="Gene3D" id="1.50.40.10">
    <property type="entry name" value="Mitochondrial carrier domain"/>
    <property type="match status" value="1"/>
</dbReference>
<dbReference type="InterPro" id="IPR018108">
    <property type="entry name" value="MCP_transmembrane"/>
</dbReference>
<evidence type="ECO:0000313" key="12">
    <source>
        <dbReference type="EMBL" id="KAG6378919.1"/>
    </source>
</evidence>
<evidence type="ECO:0000256" key="9">
    <source>
        <dbReference type="PROSITE-ProRule" id="PRU00282"/>
    </source>
</evidence>
<dbReference type="GO" id="GO:0051724">
    <property type="term" value="F:NAD transmembrane transporter activity"/>
    <property type="evidence" value="ECO:0007669"/>
    <property type="project" value="TreeGrafter"/>
</dbReference>
<dbReference type="GO" id="GO:0080122">
    <property type="term" value="F:AMP transmembrane transporter activity"/>
    <property type="evidence" value="ECO:0007669"/>
    <property type="project" value="TreeGrafter"/>
</dbReference>
<dbReference type="PANTHER" id="PTHR45939">
    <property type="entry name" value="PEROXISOMAL MEMBRANE PROTEIN PMP34-RELATED"/>
    <property type="match status" value="1"/>
</dbReference>
<evidence type="ECO:0000256" key="10">
    <source>
        <dbReference type="RuleBase" id="RU000488"/>
    </source>
</evidence>
<organism evidence="12 13">
    <name type="scientific">Boletus reticuloceps</name>
    <dbReference type="NCBI Taxonomy" id="495285"/>
    <lineage>
        <taxon>Eukaryota</taxon>
        <taxon>Fungi</taxon>
        <taxon>Dikarya</taxon>
        <taxon>Basidiomycota</taxon>
        <taxon>Agaricomycotina</taxon>
        <taxon>Agaricomycetes</taxon>
        <taxon>Agaricomycetidae</taxon>
        <taxon>Boletales</taxon>
        <taxon>Boletineae</taxon>
        <taxon>Boletaceae</taxon>
        <taxon>Boletoideae</taxon>
        <taxon>Boletus</taxon>
    </lineage>
</organism>
<feature type="repeat" description="Solcar" evidence="9">
    <location>
        <begin position="111"/>
        <end position="206"/>
    </location>
</feature>
<proteinExistence type="inferred from homology"/>